<keyword evidence="2" id="KW-0812">Transmembrane</keyword>
<evidence type="ECO:0000313" key="4">
    <source>
        <dbReference type="EMBL" id="MDQ0557883.1"/>
    </source>
</evidence>
<evidence type="ECO:0000259" key="3">
    <source>
        <dbReference type="Pfam" id="PF01478"/>
    </source>
</evidence>
<feature type="transmembrane region" description="Helical" evidence="2">
    <location>
        <begin position="93"/>
        <end position="120"/>
    </location>
</feature>
<accession>A0ABU0N3Z2</accession>
<dbReference type="Proteomes" id="UP001232584">
    <property type="component" value="Unassembled WGS sequence"/>
</dbReference>
<evidence type="ECO:0000256" key="2">
    <source>
        <dbReference type="SAM" id="Phobius"/>
    </source>
</evidence>
<feature type="transmembrane region" description="Helical" evidence="2">
    <location>
        <begin position="132"/>
        <end position="164"/>
    </location>
</feature>
<gene>
    <name evidence="4" type="ORF">QOZ92_003018</name>
</gene>
<name>A0ABU0N3Z2_9FIRM</name>
<dbReference type="InterPro" id="IPR050882">
    <property type="entry name" value="Prepilin_peptidase/N-MTase"/>
</dbReference>
<comment type="caution">
    <text evidence="4">The sequence shown here is derived from an EMBL/GenBank/DDBJ whole genome shotgun (WGS) entry which is preliminary data.</text>
</comment>
<feature type="transmembrane region" description="Helical" evidence="2">
    <location>
        <begin position="36"/>
        <end position="53"/>
    </location>
</feature>
<evidence type="ECO:0000313" key="5">
    <source>
        <dbReference type="Proteomes" id="UP001232584"/>
    </source>
</evidence>
<dbReference type="Pfam" id="PF01478">
    <property type="entry name" value="Peptidase_A24"/>
    <property type="match status" value="1"/>
</dbReference>
<dbReference type="InterPro" id="IPR000045">
    <property type="entry name" value="Prepilin_IV_endopep_pep"/>
</dbReference>
<dbReference type="Gene3D" id="1.20.120.1220">
    <property type="match status" value="1"/>
</dbReference>
<dbReference type="EMBL" id="JAUSWG010000015">
    <property type="protein sequence ID" value="MDQ0557883.1"/>
    <property type="molecule type" value="Genomic_DNA"/>
</dbReference>
<feature type="domain" description="Prepilin type IV endopeptidase peptidase" evidence="3">
    <location>
        <begin position="62"/>
        <end position="163"/>
    </location>
</feature>
<dbReference type="PANTHER" id="PTHR30487:SF0">
    <property type="entry name" value="PREPILIN LEADER PEPTIDASE_N-METHYLTRANSFERASE-RELATED"/>
    <property type="match status" value="1"/>
</dbReference>
<keyword evidence="2" id="KW-1133">Transmembrane helix</keyword>
<keyword evidence="5" id="KW-1185">Reference proteome</keyword>
<comment type="similarity">
    <text evidence="1">Belongs to the peptidase A24 family.</text>
</comment>
<proteinExistence type="inferred from homology"/>
<keyword evidence="2" id="KW-0472">Membrane</keyword>
<feature type="transmembrane region" description="Helical" evidence="2">
    <location>
        <begin position="59"/>
        <end position="81"/>
    </location>
</feature>
<reference evidence="4 5" key="1">
    <citation type="submission" date="2023-07" db="EMBL/GenBank/DDBJ databases">
        <title>Genomic Encyclopedia of Type Strains, Phase IV (KMG-IV): sequencing the most valuable type-strain genomes for metagenomic binning, comparative biology and taxonomic classification.</title>
        <authorList>
            <person name="Goeker M."/>
        </authorList>
    </citation>
    <scope>NUCLEOTIDE SEQUENCE [LARGE SCALE GENOMIC DNA]</scope>
    <source>
        <strain evidence="4 5">DSM 15049</strain>
    </source>
</reference>
<dbReference type="PANTHER" id="PTHR30487">
    <property type="entry name" value="TYPE 4 PREPILIN-LIKE PROTEINS LEADER PEPTIDE-PROCESSING ENZYME"/>
    <property type="match status" value="1"/>
</dbReference>
<organism evidence="4 5">
    <name type="scientific">Paraclostridium ghonii</name>
    <dbReference type="NCBI Taxonomy" id="29358"/>
    <lineage>
        <taxon>Bacteria</taxon>
        <taxon>Bacillati</taxon>
        <taxon>Bacillota</taxon>
        <taxon>Clostridia</taxon>
        <taxon>Peptostreptococcales</taxon>
        <taxon>Peptostreptococcaceae</taxon>
        <taxon>Paraclostridium</taxon>
    </lineage>
</organism>
<protein>
    <submittedName>
        <fullName evidence="4">Prepilin signal peptidase PulO-like enzyme (Type II secretory pathway)</fullName>
    </submittedName>
</protein>
<feature type="transmembrane region" description="Helical" evidence="2">
    <location>
        <begin position="6"/>
        <end position="24"/>
    </location>
</feature>
<feature type="transmembrane region" description="Helical" evidence="2">
    <location>
        <begin position="176"/>
        <end position="198"/>
    </location>
</feature>
<sequence length="201" mass="23088">MIKIILISLLMVQIMLFFMDEVFIIDFKNSKIKKQLYVIIPIIVFALYVKLGFNEKFIRYSLLICFLVVISIVDYYTMYIYDITIISGIIVQGFIILITSGIIMNHLLGLIFGFMIPYIMVRITKGIGSGDIGVYALCCFCIGIEKCIYIIPISFIIGGIYGIYLLIIKKKSKDSYIPFSPCIFLGTLFIMFLQQSYIFNI</sequence>
<evidence type="ECO:0000256" key="1">
    <source>
        <dbReference type="ARBA" id="ARBA00005801"/>
    </source>
</evidence>